<dbReference type="Gramene" id="PHT85711">
    <property type="protein sequence ID" value="PHT85711"/>
    <property type="gene ID" value="T459_07817"/>
</dbReference>
<organism evidence="2 3">
    <name type="scientific">Capsicum annuum</name>
    <name type="common">Capsicum pepper</name>
    <dbReference type="NCBI Taxonomy" id="4072"/>
    <lineage>
        <taxon>Eukaryota</taxon>
        <taxon>Viridiplantae</taxon>
        <taxon>Streptophyta</taxon>
        <taxon>Embryophyta</taxon>
        <taxon>Tracheophyta</taxon>
        <taxon>Spermatophyta</taxon>
        <taxon>Magnoliopsida</taxon>
        <taxon>eudicotyledons</taxon>
        <taxon>Gunneridae</taxon>
        <taxon>Pentapetalae</taxon>
        <taxon>asterids</taxon>
        <taxon>lamiids</taxon>
        <taxon>Solanales</taxon>
        <taxon>Solanaceae</taxon>
        <taxon>Solanoideae</taxon>
        <taxon>Capsiceae</taxon>
        <taxon>Capsicum</taxon>
    </lineage>
</organism>
<dbReference type="AlphaFoldDB" id="A0A2G2ZUS8"/>
<evidence type="ECO:0000256" key="1">
    <source>
        <dbReference type="SAM" id="MobiDB-lite"/>
    </source>
</evidence>
<accession>A0A2G2ZUS8</accession>
<gene>
    <name evidence="2" type="ORF">T459_07817</name>
</gene>
<evidence type="ECO:0000313" key="2">
    <source>
        <dbReference type="EMBL" id="PHT85711.1"/>
    </source>
</evidence>
<dbReference type="Proteomes" id="UP000222542">
    <property type="component" value="Unassembled WGS sequence"/>
</dbReference>
<comment type="caution">
    <text evidence="2">The sequence shown here is derived from an EMBL/GenBank/DDBJ whole genome shotgun (WGS) entry which is preliminary data.</text>
</comment>
<reference evidence="2 3" key="1">
    <citation type="journal article" date="2014" name="Nat. Genet.">
        <title>Genome sequence of the hot pepper provides insights into the evolution of pungency in Capsicum species.</title>
        <authorList>
            <person name="Kim S."/>
            <person name="Park M."/>
            <person name="Yeom S.I."/>
            <person name="Kim Y.M."/>
            <person name="Lee J.M."/>
            <person name="Lee H.A."/>
            <person name="Seo E."/>
            <person name="Choi J."/>
            <person name="Cheong K."/>
            <person name="Kim K.T."/>
            <person name="Jung K."/>
            <person name="Lee G.W."/>
            <person name="Oh S.K."/>
            <person name="Bae C."/>
            <person name="Kim S.B."/>
            <person name="Lee H.Y."/>
            <person name="Kim S.Y."/>
            <person name="Kim M.S."/>
            <person name="Kang B.C."/>
            <person name="Jo Y.D."/>
            <person name="Yang H.B."/>
            <person name="Jeong H.J."/>
            <person name="Kang W.H."/>
            <person name="Kwon J.K."/>
            <person name="Shin C."/>
            <person name="Lim J.Y."/>
            <person name="Park J.H."/>
            <person name="Huh J.H."/>
            <person name="Kim J.S."/>
            <person name="Kim B.D."/>
            <person name="Cohen O."/>
            <person name="Paran I."/>
            <person name="Suh M.C."/>
            <person name="Lee S.B."/>
            <person name="Kim Y.K."/>
            <person name="Shin Y."/>
            <person name="Noh S.J."/>
            <person name="Park J."/>
            <person name="Seo Y.S."/>
            <person name="Kwon S.Y."/>
            <person name="Kim H.A."/>
            <person name="Park J.M."/>
            <person name="Kim H.J."/>
            <person name="Choi S.B."/>
            <person name="Bosland P.W."/>
            <person name="Reeves G."/>
            <person name="Jo S.H."/>
            <person name="Lee B.W."/>
            <person name="Cho H.T."/>
            <person name="Choi H.S."/>
            <person name="Lee M.S."/>
            <person name="Yu Y."/>
            <person name="Do Choi Y."/>
            <person name="Park B.S."/>
            <person name="van Deynze A."/>
            <person name="Ashrafi H."/>
            <person name="Hill T."/>
            <person name="Kim W.T."/>
            <person name="Pai H.S."/>
            <person name="Ahn H.K."/>
            <person name="Yeam I."/>
            <person name="Giovannoni J.J."/>
            <person name="Rose J.K."/>
            <person name="Sorensen I."/>
            <person name="Lee S.J."/>
            <person name="Kim R.W."/>
            <person name="Choi I.Y."/>
            <person name="Choi B.S."/>
            <person name="Lim J.S."/>
            <person name="Lee Y.H."/>
            <person name="Choi D."/>
        </authorList>
    </citation>
    <scope>NUCLEOTIDE SEQUENCE [LARGE SCALE GENOMIC DNA]</scope>
    <source>
        <strain evidence="3">cv. CM334</strain>
    </source>
</reference>
<dbReference type="EMBL" id="AYRZ02000003">
    <property type="protein sequence ID" value="PHT85711.1"/>
    <property type="molecule type" value="Genomic_DNA"/>
</dbReference>
<feature type="region of interest" description="Disordered" evidence="1">
    <location>
        <begin position="18"/>
        <end position="82"/>
    </location>
</feature>
<evidence type="ECO:0000313" key="3">
    <source>
        <dbReference type="Proteomes" id="UP000222542"/>
    </source>
</evidence>
<dbReference type="PANTHER" id="PTHR36034:SF2">
    <property type="entry name" value="EXPRESSED PROTEIN"/>
    <property type="match status" value="1"/>
</dbReference>
<reference evidence="2 3" key="2">
    <citation type="journal article" date="2017" name="Genome Biol.">
        <title>New reference genome sequences of hot pepper reveal the massive evolution of plant disease-resistance genes by retroduplication.</title>
        <authorList>
            <person name="Kim S."/>
            <person name="Park J."/>
            <person name="Yeom S.I."/>
            <person name="Kim Y.M."/>
            <person name="Seo E."/>
            <person name="Kim K.T."/>
            <person name="Kim M.S."/>
            <person name="Lee J.M."/>
            <person name="Cheong K."/>
            <person name="Shin H.S."/>
            <person name="Kim S.B."/>
            <person name="Han K."/>
            <person name="Lee J."/>
            <person name="Park M."/>
            <person name="Lee H.A."/>
            <person name="Lee H.Y."/>
            <person name="Lee Y."/>
            <person name="Oh S."/>
            <person name="Lee J.H."/>
            <person name="Choi E."/>
            <person name="Choi E."/>
            <person name="Lee S.E."/>
            <person name="Jeon J."/>
            <person name="Kim H."/>
            <person name="Choi G."/>
            <person name="Song H."/>
            <person name="Lee J."/>
            <person name="Lee S.C."/>
            <person name="Kwon J.K."/>
            <person name="Lee H.Y."/>
            <person name="Koo N."/>
            <person name="Hong Y."/>
            <person name="Kim R.W."/>
            <person name="Kang W.H."/>
            <person name="Huh J.H."/>
            <person name="Kang B.C."/>
            <person name="Yang T.J."/>
            <person name="Lee Y.H."/>
            <person name="Bennetzen J.L."/>
            <person name="Choi D."/>
        </authorList>
    </citation>
    <scope>NUCLEOTIDE SEQUENCE [LARGE SCALE GENOMIC DNA]</scope>
    <source>
        <strain evidence="3">cv. CM334</strain>
    </source>
</reference>
<dbReference type="STRING" id="4072.A0A2G2ZUS8"/>
<feature type="compositionally biased region" description="Basic and acidic residues" evidence="1">
    <location>
        <begin position="56"/>
        <end position="77"/>
    </location>
</feature>
<keyword evidence="3" id="KW-1185">Reference proteome</keyword>
<dbReference type="OMA" id="VVCAIKF"/>
<proteinExistence type="predicted"/>
<protein>
    <submittedName>
        <fullName evidence="2">Uncharacterized protein</fullName>
    </submittedName>
</protein>
<sequence length="158" mass="16897">MEIITPFKVMAVVNKNGIRQSNQEKNGNSGTNSGFVSPGGAVDDSSLSENGNANIDPEKEVSTGENLLRLEDYKRQTEPLVQRKAMEDLSDTIEADGSEKVKTLKKKLSLSASTDKGNFDARTSGRVARKVVKCCSLSNGDIVVCSEKTGGAGLSWRG</sequence>
<feature type="compositionally biased region" description="Polar residues" evidence="1">
    <location>
        <begin position="18"/>
        <end position="35"/>
    </location>
</feature>
<name>A0A2G2ZUS8_CAPAN</name>
<dbReference type="PANTHER" id="PTHR36034">
    <property type="entry name" value="EXPRESSED PROTEIN"/>
    <property type="match status" value="1"/>
</dbReference>